<reference evidence="4" key="1">
    <citation type="journal article" date="2019" name="Int. J. Syst. Evol. Microbiol.">
        <title>The Global Catalogue of Microorganisms (GCM) 10K type strain sequencing project: providing services to taxonomists for standard genome sequencing and annotation.</title>
        <authorList>
            <consortium name="The Broad Institute Genomics Platform"/>
            <consortium name="The Broad Institute Genome Sequencing Center for Infectious Disease"/>
            <person name="Wu L."/>
            <person name="Ma J."/>
        </authorList>
    </citation>
    <scope>NUCLEOTIDE SEQUENCE [LARGE SCALE GENOMIC DNA]</scope>
    <source>
        <strain evidence="4">TISTR 1511</strain>
    </source>
</reference>
<gene>
    <name evidence="3" type="ORF">ACFSUQ_03340</name>
</gene>
<evidence type="ECO:0000313" key="4">
    <source>
        <dbReference type="Proteomes" id="UP001597453"/>
    </source>
</evidence>
<dbReference type="Gene3D" id="3.90.50.10">
    <property type="entry name" value="Photosynthetic Reaction Center, subunit H, domain 2"/>
    <property type="match status" value="1"/>
</dbReference>
<proteinExistence type="predicted"/>
<dbReference type="InterPro" id="IPR027275">
    <property type="entry name" value="PRC-brl_dom"/>
</dbReference>
<protein>
    <submittedName>
        <fullName evidence="3">PRC-barrel domain-containing protein</fullName>
    </submittedName>
</protein>
<dbReference type="Pfam" id="PF05239">
    <property type="entry name" value="PRC"/>
    <property type="match status" value="1"/>
</dbReference>
<evidence type="ECO:0000259" key="2">
    <source>
        <dbReference type="Pfam" id="PF05239"/>
    </source>
</evidence>
<feature type="domain" description="PRC-barrel" evidence="2">
    <location>
        <begin position="81"/>
        <end position="141"/>
    </location>
</feature>
<feature type="compositionally biased region" description="Basic and acidic residues" evidence="1">
    <location>
        <begin position="1"/>
        <end position="11"/>
    </location>
</feature>
<keyword evidence="4" id="KW-1185">Reference proteome</keyword>
<feature type="compositionally biased region" description="Low complexity" evidence="1">
    <location>
        <begin position="232"/>
        <end position="254"/>
    </location>
</feature>
<dbReference type="EMBL" id="JBHUNF010000002">
    <property type="protein sequence ID" value="MFD2674335.1"/>
    <property type="molecule type" value="Genomic_DNA"/>
</dbReference>
<name>A0ABW5RH12_9MICO</name>
<feature type="region of interest" description="Disordered" evidence="1">
    <location>
        <begin position="203"/>
        <end position="301"/>
    </location>
</feature>
<dbReference type="InterPro" id="IPR014747">
    <property type="entry name" value="Bac_photo_RC_H_C"/>
</dbReference>
<sequence length="301" mass="32056">MAESHESRADLDANNVVPDETLNDTTAADSAFEAATEHDETATPVDMDDATVPAASAEPELTEEERRAQEAEAQLLVLFQSTVFGPNDEKIGRVGQVYLDDQTQEPNWVTVKTGIFGTKEYFVPLDLAERSERQIRVPYDKATVTSAPLTEIDQNLSPEEEDELYAYYQVPGRTADMAPADAAAPALDNTEATPIDVAGDVDNATALNDPAAPIDEPMPTGDANDSGSYTGADASAADNAEAAATDAPDDAAFAPTTEEPQHPIGYSPFADEATEDAPVEMPQELLDADSDTPGSEFDRKA</sequence>
<evidence type="ECO:0000256" key="1">
    <source>
        <dbReference type="SAM" id="MobiDB-lite"/>
    </source>
</evidence>
<dbReference type="RefSeq" id="WP_066056912.1">
    <property type="nucleotide sequence ID" value="NZ_JBHUNF010000002.1"/>
</dbReference>
<dbReference type="Proteomes" id="UP001597453">
    <property type="component" value="Unassembled WGS sequence"/>
</dbReference>
<comment type="caution">
    <text evidence="3">The sequence shown here is derived from an EMBL/GenBank/DDBJ whole genome shotgun (WGS) entry which is preliminary data.</text>
</comment>
<dbReference type="SUPFAM" id="SSF50346">
    <property type="entry name" value="PRC-barrel domain"/>
    <property type="match status" value="1"/>
</dbReference>
<accession>A0ABW5RH12</accession>
<dbReference type="InterPro" id="IPR011033">
    <property type="entry name" value="PRC_barrel-like_sf"/>
</dbReference>
<organism evidence="3 4">
    <name type="scientific">Gulosibacter bifidus</name>
    <dbReference type="NCBI Taxonomy" id="272239"/>
    <lineage>
        <taxon>Bacteria</taxon>
        <taxon>Bacillati</taxon>
        <taxon>Actinomycetota</taxon>
        <taxon>Actinomycetes</taxon>
        <taxon>Micrococcales</taxon>
        <taxon>Microbacteriaceae</taxon>
        <taxon>Gulosibacter</taxon>
    </lineage>
</organism>
<feature type="region of interest" description="Disordered" evidence="1">
    <location>
        <begin position="1"/>
        <end position="65"/>
    </location>
</feature>
<evidence type="ECO:0000313" key="3">
    <source>
        <dbReference type="EMBL" id="MFD2674335.1"/>
    </source>
</evidence>